<proteinExistence type="predicted"/>
<organism evidence="1 2">
    <name type="scientific">Tupanvirus soda lake</name>
    <dbReference type="NCBI Taxonomy" id="2126985"/>
    <lineage>
        <taxon>Viruses</taxon>
        <taxon>Varidnaviria</taxon>
        <taxon>Bamfordvirae</taxon>
        <taxon>Nucleocytoviricota</taxon>
        <taxon>Megaviricetes</taxon>
        <taxon>Imitervirales</taxon>
        <taxon>Mimiviridae</taxon>
        <taxon>Megamimivirinae</taxon>
        <taxon>Tupanvirus</taxon>
        <taxon>Tupanvirus salinum</taxon>
    </lineage>
</organism>
<protein>
    <submittedName>
        <fullName evidence="1">Uncharacterized protein</fullName>
    </submittedName>
</protein>
<dbReference type="EMBL" id="KY523104">
    <property type="protein sequence ID" value="AUL77498.3"/>
    <property type="molecule type" value="Genomic_DNA"/>
</dbReference>
<sequence length="270" mass="30920">MNHMLQKNYQKKAHRNRTDNPLVSIYQHTIEYCREQRFPVYRPLKYDLTSNDFNDENILSKVVPFDKPAMVLVENIDSFDMARKMNNTESKVMVLNLASDVSSGGGVVRGAKAQEEDLYRKSNYFEANSQSLYPLKNTEVIYSPLVHVVKDRNYKLLQTPYPVSCLAVAALRNPRLNKLSNGKDTYYFQSERNITQDKINMIFKVAIKHGHTDLVLGALGCGVFNNPNEEVALMFKNALNQYGHYFKRIGFAILSGTGNTNFDVFKNIIN</sequence>
<name>A0AC59HBK9_9VIRU</name>
<accession>A0AC59HBK9</accession>
<evidence type="ECO:0000313" key="2">
    <source>
        <dbReference type="Proteomes" id="UP000240399"/>
    </source>
</evidence>
<reference evidence="1 2" key="1">
    <citation type="journal article" date="2018" name="Nat. Commun.">
        <title>Tailed giant Tupanvirus possesses the most complete translational apparatus of the known virosphere.</title>
        <authorList>
            <person name="Abrahao J."/>
            <person name="Silva L."/>
            <person name="Silva L.S."/>
            <person name="Khalil J.Y.B."/>
            <person name="Rodrigues R."/>
            <person name="Arantes T."/>
            <person name="Assis F."/>
            <person name="Boratto P."/>
            <person name="Andrade M."/>
            <person name="Kroon E.G."/>
            <person name="Ribeiro B."/>
            <person name="Bergier I."/>
            <person name="Seligmann H."/>
            <person name="Ghigo E."/>
            <person name="Colson P."/>
            <person name="Levasseur A."/>
            <person name="Kroemer G."/>
            <person name="Raoult D."/>
            <person name="La Scola B."/>
        </authorList>
    </citation>
    <scope>NUCLEOTIDE SEQUENCE [LARGE SCALE GENOMIC DNA]</scope>
    <source>
        <strain evidence="1">Soda lake</strain>
    </source>
</reference>
<evidence type="ECO:0000313" key="1">
    <source>
        <dbReference type="EMBL" id="AUL77498.3"/>
    </source>
</evidence>
<keyword evidence="2" id="KW-1185">Reference proteome</keyword>
<dbReference type="Proteomes" id="UP000240399">
    <property type="component" value="Segment"/>
</dbReference>